<evidence type="ECO:0008006" key="4">
    <source>
        <dbReference type="Google" id="ProtNLM"/>
    </source>
</evidence>
<protein>
    <recommendedName>
        <fullName evidence="4">Tellurite resistance TerB family protein</fullName>
    </recommendedName>
</protein>
<organism evidence="2 3">
    <name type="scientific">Microcoleus anatoxicus PTRS2</name>
    <dbReference type="NCBI Taxonomy" id="2705321"/>
    <lineage>
        <taxon>Bacteria</taxon>
        <taxon>Bacillati</taxon>
        <taxon>Cyanobacteriota</taxon>
        <taxon>Cyanophyceae</taxon>
        <taxon>Oscillatoriophycideae</taxon>
        <taxon>Oscillatoriales</taxon>
        <taxon>Microcoleaceae</taxon>
        <taxon>Microcoleus</taxon>
        <taxon>Microcoleus anatoxicus</taxon>
    </lineage>
</organism>
<keyword evidence="3" id="KW-1185">Reference proteome</keyword>
<name>A0ABU8YKZ8_9CYAN</name>
<gene>
    <name evidence="2" type="ORF">WMG39_09425</name>
</gene>
<sequence length="62" mass="6553">MPSQSHQRPNPAELFGTTNNNTNAIELTPAEAVTAISVLAVVADGEISEAEKQTLAANHIRL</sequence>
<dbReference type="EMBL" id="JBBLXS010000092">
    <property type="protein sequence ID" value="MEK0185078.1"/>
    <property type="molecule type" value="Genomic_DNA"/>
</dbReference>
<reference evidence="2 3" key="1">
    <citation type="journal article" date="2020" name="Harmful Algae">
        <title>Molecular and morphological characterization of a novel dihydroanatoxin-a producing Microcoleus species (cyanobacteria) from the Russian River, California, USA.</title>
        <authorList>
            <person name="Conklin K.Y."/>
            <person name="Stancheva R."/>
            <person name="Otten T.G."/>
            <person name="Fadness R."/>
            <person name="Boyer G.L."/>
            <person name="Read B."/>
            <person name="Zhang X."/>
            <person name="Sheath R.G."/>
        </authorList>
    </citation>
    <scope>NUCLEOTIDE SEQUENCE [LARGE SCALE GENOMIC DNA]</scope>
    <source>
        <strain evidence="2 3">PTRS2</strain>
    </source>
</reference>
<dbReference type="SUPFAM" id="SSF158682">
    <property type="entry name" value="TerB-like"/>
    <property type="match status" value="1"/>
</dbReference>
<dbReference type="InterPro" id="IPR029024">
    <property type="entry name" value="TerB-like"/>
</dbReference>
<evidence type="ECO:0000313" key="2">
    <source>
        <dbReference type="EMBL" id="MEK0185078.1"/>
    </source>
</evidence>
<feature type="region of interest" description="Disordered" evidence="1">
    <location>
        <begin position="1"/>
        <end position="20"/>
    </location>
</feature>
<dbReference type="Proteomes" id="UP001384579">
    <property type="component" value="Unassembled WGS sequence"/>
</dbReference>
<evidence type="ECO:0000256" key="1">
    <source>
        <dbReference type="SAM" id="MobiDB-lite"/>
    </source>
</evidence>
<accession>A0ABU8YKZ8</accession>
<proteinExistence type="predicted"/>
<comment type="caution">
    <text evidence="2">The sequence shown here is derived from an EMBL/GenBank/DDBJ whole genome shotgun (WGS) entry which is preliminary data.</text>
</comment>
<dbReference type="RefSeq" id="WP_340518609.1">
    <property type="nucleotide sequence ID" value="NZ_JBBLXS010000092.1"/>
</dbReference>
<evidence type="ECO:0000313" key="3">
    <source>
        <dbReference type="Proteomes" id="UP001384579"/>
    </source>
</evidence>